<evidence type="ECO:0000256" key="4">
    <source>
        <dbReference type="ARBA" id="ARBA00023157"/>
    </source>
</evidence>
<evidence type="ECO:0000256" key="3">
    <source>
        <dbReference type="ARBA" id="ARBA00022801"/>
    </source>
</evidence>
<evidence type="ECO:0000256" key="2">
    <source>
        <dbReference type="ARBA" id="ARBA00022759"/>
    </source>
</evidence>
<evidence type="ECO:0000313" key="7">
    <source>
        <dbReference type="EMBL" id="KAJ3176311.1"/>
    </source>
</evidence>
<keyword evidence="8" id="KW-1185">Reference proteome</keyword>
<organism evidence="7 8">
    <name type="scientific">Geranomyces variabilis</name>
    <dbReference type="NCBI Taxonomy" id="109894"/>
    <lineage>
        <taxon>Eukaryota</taxon>
        <taxon>Fungi</taxon>
        <taxon>Fungi incertae sedis</taxon>
        <taxon>Chytridiomycota</taxon>
        <taxon>Chytridiomycota incertae sedis</taxon>
        <taxon>Chytridiomycetes</taxon>
        <taxon>Spizellomycetales</taxon>
        <taxon>Powellomycetaceae</taxon>
        <taxon>Geranomyces</taxon>
    </lineage>
</organism>
<reference evidence="7" key="1">
    <citation type="submission" date="2020-05" db="EMBL/GenBank/DDBJ databases">
        <title>Phylogenomic resolution of chytrid fungi.</title>
        <authorList>
            <person name="Stajich J.E."/>
            <person name="Amses K."/>
            <person name="Simmons R."/>
            <person name="Seto K."/>
            <person name="Myers J."/>
            <person name="Bonds A."/>
            <person name="Quandt C.A."/>
            <person name="Barry K."/>
            <person name="Liu P."/>
            <person name="Grigoriev I."/>
            <person name="Longcore J.E."/>
            <person name="James T.Y."/>
        </authorList>
    </citation>
    <scope>NUCLEOTIDE SEQUENCE</scope>
    <source>
        <strain evidence="7">JEL0379</strain>
    </source>
</reference>
<feature type="chain" id="PRO_5041945966" evidence="6">
    <location>
        <begin position="22"/>
        <end position="165"/>
    </location>
</feature>
<dbReference type="Proteomes" id="UP001212152">
    <property type="component" value="Unassembled WGS sequence"/>
</dbReference>
<dbReference type="PANTHER" id="PTHR42104:SF2">
    <property type="entry name" value="GUANYL-SPECIFIC RIBONUCLEASE, PUTATIVE (AFU_ORTHOLOGUE AFUA_4G01200)-RELATED"/>
    <property type="match status" value="1"/>
</dbReference>
<dbReference type="AlphaFoldDB" id="A0AAD5XRA3"/>
<gene>
    <name evidence="7" type="ORF">HDU87_005353</name>
</gene>
<dbReference type="InterPro" id="IPR016191">
    <property type="entry name" value="Ribonuclease/ribotoxin"/>
</dbReference>
<dbReference type="SUPFAM" id="SSF53933">
    <property type="entry name" value="Microbial ribonucleases"/>
    <property type="match status" value="1"/>
</dbReference>
<keyword evidence="1" id="KW-0540">Nuclease</keyword>
<evidence type="ECO:0000256" key="1">
    <source>
        <dbReference type="ARBA" id="ARBA00022722"/>
    </source>
</evidence>
<dbReference type="GO" id="GO:0004521">
    <property type="term" value="F:RNA endonuclease activity"/>
    <property type="evidence" value="ECO:0007669"/>
    <property type="project" value="InterPro"/>
</dbReference>
<comment type="caution">
    <text evidence="7">The sequence shown here is derived from an EMBL/GenBank/DDBJ whole genome shotgun (WGS) entry which is preliminary data.</text>
</comment>
<keyword evidence="6" id="KW-0732">Signal</keyword>
<accession>A0AAD5XRA3</accession>
<sequence length="165" mass="17263">MRVGTSLLLATACSAFSVVLAAPAGLTRRQSDEYCGNVDITGADISAALDAAANAQNNPVGFAPSANVVAPAPKAEKADENTATLTRRFQPYPHQFDNREGFLSGDCASQADQGNTYEFPIIPGSVYSGGSPGKYRVIYYPGDQGSQFCAVVYHDGNGNSMALCN</sequence>
<keyword evidence="3" id="KW-0378">Hydrolase</keyword>
<evidence type="ECO:0000256" key="5">
    <source>
        <dbReference type="ARBA" id="ARBA00023239"/>
    </source>
</evidence>
<keyword evidence="5" id="KW-0456">Lyase</keyword>
<dbReference type="GO" id="GO:0016787">
    <property type="term" value="F:hydrolase activity"/>
    <property type="evidence" value="ECO:0007669"/>
    <property type="project" value="UniProtKB-KW"/>
</dbReference>
<dbReference type="EMBL" id="JADGJQ010000042">
    <property type="protein sequence ID" value="KAJ3176311.1"/>
    <property type="molecule type" value="Genomic_DNA"/>
</dbReference>
<dbReference type="GO" id="GO:0016829">
    <property type="term" value="F:lyase activity"/>
    <property type="evidence" value="ECO:0007669"/>
    <property type="project" value="UniProtKB-KW"/>
</dbReference>
<name>A0AAD5XRA3_9FUNG</name>
<evidence type="ECO:0000313" key="8">
    <source>
        <dbReference type="Proteomes" id="UP001212152"/>
    </source>
</evidence>
<keyword evidence="2" id="KW-0255">Endonuclease</keyword>
<protein>
    <submittedName>
        <fullName evidence="7">Uncharacterized protein</fullName>
    </submittedName>
</protein>
<proteinExistence type="predicted"/>
<feature type="signal peptide" evidence="6">
    <location>
        <begin position="1"/>
        <end position="21"/>
    </location>
</feature>
<dbReference type="Gene3D" id="3.10.450.30">
    <property type="entry name" value="Microbial ribonucleases"/>
    <property type="match status" value="1"/>
</dbReference>
<dbReference type="InterPro" id="IPR000026">
    <property type="entry name" value="N1-like"/>
</dbReference>
<keyword evidence="4" id="KW-1015">Disulfide bond</keyword>
<dbReference type="PANTHER" id="PTHR42104">
    <property type="entry name" value="EXTRACELLULAR GUANYL-SPECIFIC RIBONUCLEASE RNTA (AFU_ORTHOLOGUE AFUA_4G03230)"/>
    <property type="match status" value="1"/>
</dbReference>
<evidence type="ECO:0000256" key="6">
    <source>
        <dbReference type="SAM" id="SignalP"/>
    </source>
</evidence>
<dbReference type="Pfam" id="PF00545">
    <property type="entry name" value="Ribonuclease"/>
    <property type="match status" value="1"/>
</dbReference>
<dbReference type="GO" id="GO:0003723">
    <property type="term" value="F:RNA binding"/>
    <property type="evidence" value="ECO:0007669"/>
    <property type="project" value="InterPro"/>
</dbReference>